<accession>A0A6J7J9Y7</accession>
<dbReference type="Pfam" id="PF02686">
    <property type="entry name" value="GatC"/>
    <property type="match status" value="1"/>
</dbReference>
<name>A0A6J7J9Y7_9ZZZZ</name>
<dbReference type="InterPro" id="IPR036113">
    <property type="entry name" value="Asp/Glu-ADT_sf_sub_c"/>
</dbReference>
<sequence length="95" mass="9994">MIDRNDVLHVARLARLKLSDDEADRMTGELSKILDHIVTISELDLEGVPPTAHVVGAPDALRADVPRPSLPREVALAQAPAVSGGGFLVPSPQAG</sequence>
<dbReference type="HAMAP" id="MF_00122">
    <property type="entry name" value="GatC"/>
    <property type="match status" value="1"/>
</dbReference>
<proteinExistence type="inferred from homology"/>
<dbReference type="GO" id="GO:0070681">
    <property type="term" value="P:glutaminyl-tRNAGln biosynthesis via transamidation"/>
    <property type="evidence" value="ECO:0007669"/>
    <property type="project" value="TreeGrafter"/>
</dbReference>
<reference evidence="1" key="1">
    <citation type="submission" date="2020-05" db="EMBL/GenBank/DDBJ databases">
        <authorList>
            <person name="Chiriac C."/>
            <person name="Salcher M."/>
            <person name="Ghai R."/>
            <person name="Kavagutti S V."/>
        </authorList>
    </citation>
    <scope>NUCLEOTIDE SEQUENCE</scope>
</reference>
<dbReference type="Gene3D" id="1.10.20.60">
    <property type="entry name" value="Glu-tRNAGln amidotransferase C subunit, N-terminal domain"/>
    <property type="match status" value="1"/>
</dbReference>
<dbReference type="GO" id="GO:0006450">
    <property type="term" value="P:regulation of translational fidelity"/>
    <property type="evidence" value="ECO:0007669"/>
    <property type="project" value="InterPro"/>
</dbReference>
<dbReference type="PANTHER" id="PTHR15004:SF0">
    <property type="entry name" value="GLUTAMYL-TRNA(GLN) AMIDOTRANSFERASE SUBUNIT C, MITOCHONDRIAL"/>
    <property type="match status" value="1"/>
</dbReference>
<dbReference type="NCBIfam" id="TIGR00135">
    <property type="entry name" value="gatC"/>
    <property type="match status" value="1"/>
</dbReference>
<gene>
    <name evidence="1" type="ORF">UFOPK3674_01770</name>
</gene>
<dbReference type="SUPFAM" id="SSF141000">
    <property type="entry name" value="Glu-tRNAGln amidotransferase C subunit"/>
    <property type="match status" value="1"/>
</dbReference>
<dbReference type="AlphaFoldDB" id="A0A6J7J9Y7"/>
<evidence type="ECO:0000313" key="1">
    <source>
        <dbReference type="EMBL" id="CAB4940098.1"/>
    </source>
</evidence>
<organism evidence="1">
    <name type="scientific">freshwater metagenome</name>
    <dbReference type="NCBI Taxonomy" id="449393"/>
    <lineage>
        <taxon>unclassified sequences</taxon>
        <taxon>metagenomes</taxon>
        <taxon>ecological metagenomes</taxon>
    </lineage>
</organism>
<protein>
    <submittedName>
        <fullName evidence="1">Unannotated protein</fullName>
    </submittedName>
</protein>
<dbReference type="EMBL" id="CAFBMX010000009">
    <property type="protein sequence ID" value="CAB4940098.1"/>
    <property type="molecule type" value="Genomic_DNA"/>
</dbReference>
<dbReference type="PANTHER" id="PTHR15004">
    <property type="entry name" value="GLUTAMYL-TRNA(GLN) AMIDOTRANSFERASE SUBUNIT C, MITOCHONDRIAL"/>
    <property type="match status" value="1"/>
</dbReference>
<dbReference type="InterPro" id="IPR003837">
    <property type="entry name" value="GatC"/>
</dbReference>